<evidence type="ECO:0000313" key="3">
    <source>
        <dbReference type="Proteomes" id="UP001491310"/>
    </source>
</evidence>
<dbReference type="EMBL" id="JALJOT010000014">
    <property type="protein sequence ID" value="KAK9903468.1"/>
    <property type="molecule type" value="Genomic_DNA"/>
</dbReference>
<reference evidence="2 3" key="1">
    <citation type="journal article" date="2024" name="Nat. Commun.">
        <title>Phylogenomics reveals the evolutionary origins of lichenization in chlorophyte algae.</title>
        <authorList>
            <person name="Puginier C."/>
            <person name="Libourel C."/>
            <person name="Otte J."/>
            <person name="Skaloud P."/>
            <person name="Haon M."/>
            <person name="Grisel S."/>
            <person name="Petersen M."/>
            <person name="Berrin J.G."/>
            <person name="Delaux P.M."/>
            <person name="Dal Grande F."/>
            <person name="Keller J."/>
        </authorList>
    </citation>
    <scope>NUCLEOTIDE SEQUENCE [LARGE SCALE GENOMIC DNA]</scope>
    <source>
        <strain evidence="2 3">SAG 216-7</strain>
    </source>
</reference>
<proteinExistence type="predicted"/>
<protein>
    <recommendedName>
        <fullName evidence="4">PLAC8-domain-containing protein</fullName>
    </recommendedName>
</protein>
<sequence>MQPTPFQQQKMEKYEIRKTTYNNTWKTDLMGATCANPLWCLFGGCCPQCASYLLRKQALYNDMSRYVCCAGQCPCSGRMKEQECPEVCLAAEVCFCFTQSVASTRWMIQDEMRIQNTQCDNCLIGCMVAMQYVACLCNIAACLSGNDEVAELAHCTDNIAQVAWCTVCACMQAQHKEQLDERDRQGHPPPPNPLQAPGVQMMPPSAYAGGPPPQGGGYPPQGYQPQQGYPQGYPQGPQQGGYPQQQQQPPQGYYPQQGGYPPQGPPQQMNRY</sequence>
<dbReference type="PANTHER" id="PTHR31152">
    <property type="entry name" value="PLAC8 FAMILY PROTEIN"/>
    <property type="match status" value="1"/>
</dbReference>
<feature type="compositionally biased region" description="Low complexity" evidence="1">
    <location>
        <begin position="220"/>
        <end position="260"/>
    </location>
</feature>
<keyword evidence="3" id="KW-1185">Reference proteome</keyword>
<dbReference type="PANTHER" id="PTHR31152:SF1">
    <property type="entry name" value="PLAC8 FAMILY PROTEIN"/>
    <property type="match status" value="1"/>
</dbReference>
<evidence type="ECO:0000313" key="2">
    <source>
        <dbReference type="EMBL" id="KAK9903468.1"/>
    </source>
</evidence>
<gene>
    <name evidence="2" type="ORF">WJX75_006369</name>
</gene>
<dbReference type="Proteomes" id="UP001491310">
    <property type="component" value="Unassembled WGS sequence"/>
</dbReference>
<comment type="caution">
    <text evidence="2">The sequence shown here is derived from an EMBL/GenBank/DDBJ whole genome shotgun (WGS) entry which is preliminary data.</text>
</comment>
<organism evidence="2 3">
    <name type="scientific">Coccomyxa subellipsoidea</name>
    <dbReference type="NCBI Taxonomy" id="248742"/>
    <lineage>
        <taxon>Eukaryota</taxon>
        <taxon>Viridiplantae</taxon>
        <taxon>Chlorophyta</taxon>
        <taxon>core chlorophytes</taxon>
        <taxon>Trebouxiophyceae</taxon>
        <taxon>Trebouxiophyceae incertae sedis</taxon>
        <taxon>Coccomyxaceae</taxon>
        <taxon>Coccomyxa</taxon>
    </lineage>
</organism>
<name>A0ABR2YEJ0_9CHLO</name>
<evidence type="ECO:0008006" key="4">
    <source>
        <dbReference type="Google" id="ProtNLM"/>
    </source>
</evidence>
<accession>A0ABR2YEJ0</accession>
<evidence type="ECO:0000256" key="1">
    <source>
        <dbReference type="SAM" id="MobiDB-lite"/>
    </source>
</evidence>
<feature type="region of interest" description="Disordered" evidence="1">
    <location>
        <begin position="179"/>
        <end position="272"/>
    </location>
</feature>